<dbReference type="GeneID" id="37019719"/>
<keyword evidence="1" id="KW-0732">Signal</keyword>
<evidence type="ECO:0000313" key="2">
    <source>
        <dbReference type="EMBL" id="PWN32215.1"/>
    </source>
</evidence>
<protein>
    <submittedName>
        <fullName evidence="2">Uncharacterized protein</fullName>
    </submittedName>
</protein>
<dbReference type="Proteomes" id="UP000245771">
    <property type="component" value="Unassembled WGS sequence"/>
</dbReference>
<feature type="signal peptide" evidence="1">
    <location>
        <begin position="1"/>
        <end position="26"/>
    </location>
</feature>
<dbReference type="InParanoid" id="A0A316V9P4"/>
<proteinExistence type="predicted"/>
<dbReference type="AlphaFoldDB" id="A0A316V9P4"/>
<evidence type="ECO:0000256" key="1">
    <source>
        <dbReference type="SAM" id="SignalP"/>
    </source>
</evidence>
<dbReference type="EMBL" id="KZ819606">
    <property type="protein sequence ID" value="PWN32215.1"/>
    <property type="molecule type" value="Genomic_DNA"/>
</dbReference>
<dbReference type="RefSeq" id="XP_025352517.1">
    <property type="nucleotide sequence ID" value="XM_025497938.1"/>
</dbReference>
<organism evidence="2 3">
    <name type="scientific">Meira miltonrushii</name>
    <dbReference type="NCBI Taxonomy" id="1280837"/>
    <lineage>
        <taxon>Eukaryota</taxon>
        <taxon>Fungi</taxon>
        <taxon>Dikarya</taxon>
        <taxon>Basidiomycota</taxon>
        <taxon>Ustilaginomycotina</taxon>
        <taxon>Exobasidiomycetes</taxon>
        <taxon>Exobasidiales</taxon>
        <taxon>Brachybasidiaceae</taxon>
        <taxon>Meira</taxon>
    </lineage>
</organism>
<keyword evidence="3" id="KW-1185">Reference proteome</keyword>
<name>A0A316V9P4_9BASI</name>
<reference evidence="2 3" key="1">
    <citation type="journal article" date="2018" name="Mol. Biol. Evol.">
        <title>Broad Genomic Sampling Reveals a Smut Pathogenic Ancestry of the Fungal Clade Ustilaginomycotina.</title>
        <authorList>
            <person name="Kijpornyongpan T."/>
            <person name="Mondo S.J."/>
            <person name="Barry K."/>
            <person name="Sandor L."/>
            <person name="Lee J."/>
            <person name="Lipzen A."/>
            <person name="Pangilinan J."/>
            <person name="LaButti K."/>
            <person name="Hainaut M."/>
            <person name="Henrissat B."/>
            <person name="Grigoriev I.V."/>
            <person name="Spatafora J.W."/>
            <person name="Aime M.C."/>
        </authorList>
    </citation>
    <scope>NUCLEOTIDE SEQUENCE [LARGE SCALE GENOMIC DNA]</scope>
    <source>
        <strain evidence="2 3">MCA 3882</strain>
    </source>
</reference>
<gene>
    <name evidence="2" type="ORF">FA14DRAFT_158147</name>
</gene>
<evidence type="ECO:0000313" key="3">
    <source>
        <dbReference type="Proteomes" id="UP000245771"/>
    </source>
</evidence>
<accession>A0A316V9P4</accession>
<feature type="chain" id="PRO_5016377798" evidence="1">
    <location>
        <begin position="27"/>
        <end position="145"/>
    </location>
</feature>
<sequence>MCNGKHTMFRLFLFLLAFILISSTHSKPAGEETKDNQTFPRKIILSAEEVKDRRLDEITASGRIMLPVAERRAKMHQKSSFNPTRIIDKYHIMKQEKKNKLHKDNYTNLRKILETGGTATLGKSKSGKRLSYTNVVPHQLAESAS</sequence>